<proteinExistence type="predicted"/>
<dbReference type="WBParaSite" id="Hba_17134">
    <property type="protein sequence ID" value="Hba_17134"/>
    <property type="gene ID" value="Hba_17134"/>
</dbReference>
<sequence length="81" mass="9601">MSRLLRSCVTRMALHRTVELNQEFGIVKDRPRSGRHRSVNTSVRKMVMKRILRVNNRSMRKMASDLNISPKSMRRVIKHEL</sequence>
<accession>A0A1I7XI02</accession>
<dbReference type="Proteomes" id="UP000095283">
    <property type="component" value="Unplaced"/>
</dbReference>
<reference evidence="2" key="1">
    <citation type="submission" date="2016-11" db="UniProtKB">
        <authorList>
            <consortium name="WormBaseParasite"/>
        </authorList>
    </citation>
    <scope>IDENTIFICATION</scope>
</reference>
<evidence type="ECO:0000313" key="1">
    <source>
        <dbReference type="Proteomes" id="UP000095283"/>
    </source>
</evidence>
<protein>
    <submittedName>
        <fullName evidence="2">HTH_7 domain-containing protein</fullName>
    </submittedName>
</protein>
<organism evidence="1 2">
    <name type="scientific">Heterorhabditis bacteriophora</name>
    <name type="common">Entomopathogenic nematode worm</name>
    <dbReference type="NCBI Taxonomy" id="37862"/>
    <lineage>
        <taxon>Eukaryota</taxon>
        <taxon>Metazoa</taxon>
        <taxon>Ecdysozoa</taxon>
        <taxon>Nematoda</taxon>
        <taxon>Chromadorea</taxon>
        <taxon>Rhabditida</taxon>
        <taxon>Rhabditina</taxon>
        <taxon>Rhabditomorpha</taxon>
        <taxon>Strongyloidea</taxon>
        <taxon>Heterorhabditidae</taxon>
        <taxon>Heterorhabditis</taxon>
    </lineage>
</organism>
<dbReference type="PANTHER" id="PTHR46068">
    <property type="entry name" value="PROTEIN CBG27172"/>
    <property type="match status" value="1"/>
</dbReference>
<dbReference type="AlphaFoldDB" id="A0A1I7XI02"/>
<dbReference type="PANTHER" id="PTHR46068:SF1">
    <property type="entry name" value="TRANSPOSASE IS30-LIKE HTH DOMAIN-CONTAINING PROTEIN"/>
    <property type="match status" value="1"/>
</dbReference>
<evidence type="ECO:0000313" key="2">
    <source>
        <dbReference type="WBParaSite" id="Hba_17134"/>
    </source>
</evidence>
<name>A0A1I7XI02_HETBA</name>
<keyword evidence="1" id="KW-1185">Reference proteome</keyword>